<evidence type="ECO:0000313" key="3">
    <source>
        <dbReference type="EMBL" id="PTL59599.1"/>
    </source>
</evidence>
<evidence type="ECO:0008006" key="5">
    <source>
        <dbReference type="Google" id="ProtNLM"/>
    </source>
</evidence>
<evidence type="ECO:0000313" key="4">
    <source>
        <dbReference type="Proteomes" id="UP000240739"/>
    </source>
</evidence>
<keyword evidence="4" id="KW-1185">Reference proteome</keyword>
<dbReference type="Pfam" id="PF02406">
    <property type="entry name" value="MmoB_DmpM"/>
    <property type="match status" value="1"/>
</dbReference>
<organism evidence="3 4">
    <name type="scientific">Paraconexibacter algicola</name>
    <dbReference type="NCBI Taxonomy" id="2133960"/>
    <lineage>
        <taxon>Bacteria</taxon>
        <taxon>Bacillati</taxon>
        <taxon>Actinomycetota</taxon>
        <taxon>Thermoleophilia</taxon>
        <taxon>Solirubrobacterales</taxon>
        <taxon>Paraconexibacteraceae</taxon>
        <taxon>Paraconexibacter</taxon>
    </lineage>
</organism>
<proteinExistence type="inferred from homology"/>
<evidence type="ECO:0000256" key="2">
    <source>
        <dbReference type="SAM" id="MobiDB-lite"/>
    </source>
</evidence>
<dbReference type="EMBL" id="PYYB01000001">
    <property type="protein sequence ID" value="PTL59599.1"/>
    <property type="molecule type" value="Genomic_DNA"/>
</dbReference>
<feature type="compositionally biased region" description="Basic and acidic residues" evidence="2">
    <location>
        <begin position="55"/>
        <end position="71"/>
    </location>
</feature>
<feature type="compositionally biased region" description="Low complexity" evidence="2">
    <location>
        <begin position="10"/>
        <end position="21"/>
    </location>
</feature>
<gene>
    <name evidence="3" type="ORF">C7Y72_08025</name>
</gene>
<dbReference type="AlphaFoldDB" id="A0A2T4UK33"/>
<comment type="similarity">
    <text evidence="1">Belongs to the TmoD/XamoD family.</text>
</comment>
<dbReference type="InterPro" id="IPR003454">
    <property type="entry name" value="MOase_MmoB_DmpM"/>
</dbReference>
<dbReference type="InterPro" id="IPR036889">
    <property type="entry name" value="mOase_MmoB_DmpM_sf"/>
</dbReference>
<dbReference type="Proteomes" id="UP000240739">
    <property type="component" value="Unassembled WGS sequence"/>
</dbReference>
<reference evidence="3 4" key="1">
    <citation type="submission" date="2018-03" db="EMBL/GenBank/DDBJ databases">
        <title>Aquarubrobacter algicola gen. nov., sp. nov., a novel actinobacterium isolated from shallow eutrophic lake during the end of cyanobacterial harmful algal blooms.</title>
        <authorList>
            <person name="Chun S.J."/>
        </authorList>
    </citation>
    <scope>NUCLEOTIDE SEQUENCE [LARGE SCALE GENOMIC DNA]</scope>
    <source>
        <strain evidence="3 4">Seoho-28</strain>
    </source>
</reference>
<evidence type="ECO:0000256" key="1">
    <source>
        <dbReference type="ARBA" id="ARBA00006313"/>
    </source>
</evidence>
<comment type="caution">
    <text evidence="3">The sequence shown here is derived from an EMBL/GenBank/DDBJ whole genome shotgun (WGS) entry which is preliminary data.</text>
</comment>
<dbReference type="SUPFAM" id="SSF56029">
    <property type="entry name" value="Monooxygenase (hydroxylase) regulatory protein"/>
    <property type="match status" value="1"/>
</dbReference>
<feature type="region of interest" description="Disordered" evidence="2">
    <location>
        <begin position="1"/>
        <end position="85"/>
    </location>
</feature>
<dbReference type="Gene3D" id="3.90.56.10">
    <property type="entry name" value="Monooxygenase component MmoB/DmpM"/>
    <property type="match status" value="1"/>
</dbReference>
<sequence length="188" mass="20913">MDRHLHGSRPRGPGARRAQPGARRRLGRGLVAAGHGRRACARGDPRRGTRRDRLRCRMGEDPGRRADDLGRRRYRRAGAGDRMSAPSAEGSYDYVGIVMAKSAEGDAVADILRDKPGVEIVEQPSFWDIRAPDRLEIDYDEVSEELGVEIDAYAIQHEMSTHYGRMIATDDKLLLFADPVEAMEFLGG</sequence>
<accession>A0A2T4UK33</accession>
<name>A0A2T4UK33_9ACTN</name>
<protein>
    <recommendedName>
        <fullName evidence="5">Monooxygenase</fullName>
    </recommendedName>
</protein>
<dbReference type="GO" id="GO:0004497">
    <property type="term" value="F:monooxygenase activity"/>
    <property type="evidence" value="ECO:0007669"/>
    <property type="project" value="InterPro"/>
</dbReference>